<sequence length="299" mass="34038">MTKKNGFRRPFHLFQITSWILMILHTVISILCVSLFLSNDLAILFLVLFYTFHISVLIEGYIATSSDPTIAINVEDLALDTSINFFCTICKIYVTESAKHCGHCNRCVDRFDHHCKWLNNCVGKSNYWKFIALIWTLEAGTSVLLSFEIYVLRQGFSDGLLDDKSTESLIFAVLFVDILINGSVFLAIGYLIGIHIYLGFKGKTTYEFIQELRKKPSKNHVIPLEDLGKDEDQESSLKTHCRASPEKLAQIRGSVHMKNYTFIATADHDFSYGSFNVNKTFLVGSFSIDSDSSRKDYIF</sequence>
<feature type="transmembrane region" description="Helical" evidence="7">
    <location>
        <begin position="170"/>
        <end position="198"/>
    </location>
</feature>
<dbReference type="InterPro" id="IPR001594">
    <property type="entry name" value="Palmitoyltrfase_DHHC"/>
</dbReference>
<keyword evidence="4 7" id="KW-1133">Transmembrane helix</keyword>
<dbReference type="GO" id="GO:0005783">
    <property type="term" value="C:endoplasmic reticulum"/>
    <property type="evidence" value="ECO:0007669"/>
    <property type="project" value="TreeGrafter"/>
</dbReference>
<dbReference type="InterPro" id="IPR039859">
    <property type="entry name" value="PFA4/ZDH16/20/ERF2-like"/>
</dbReference>
<evidence type="ECO:0000256" key="6">
    <source>
        <dbReference type="ARBA" id="ARBA00023315"/>
    </source>
</evidence>
<keyword evidence="5 7" id="KW-0472">Membrane</keyword>
<feature type="transmembrane region" description="Helical" evidence="7">
    <location>
        <begin position="43"/>
        <end position="62"/>
    </location>
</feature>
<comment type="catalytic activity">
    <reaction evidence="7">
        <text>L-cysteinyl-[protein] + hexadecanoyl-CoA = S-hexadecanoyl-L-cysteinyl-[protein] + CoA</text>
        <dbReference type="Rhea" id="RHEA:36683"/>
        <dbReference type="Rhea" id="RHEA-COMP:10131"/>
        <dbReference type="Rhea" id="RHEA-COMP:11032"/>
        <dbReference type="ChEBI" id="CHEBI:29950"/>
        <dbReference type="ChEBI" id="CHEBI:57287"/>
        <dbReference type="ChEBI" id="CHEBI:57379"/>
        <dbReference type="ChEBI" id="CHEBI:74151"/>
        <dbReference type="EC" id="2.3.1.225"/>
    </reaction>
</comment>
<dbReference type="GO" id="GO:0019706">
    <property type="term" value="F:protein-cysteine S-palmitoyltransferase activity"/>
    <property type="evidence" value="ECO:0007669"/>
    <property type="project" value="UniProtKB-EC"/>
</dbReference>
<dbReference type="EMBL" id="CAJZBQ010000045">
    <property type="protein sequence ID" value="CAG9328334.1"/>
    <property type="molecule type" value="Genomic_DNA"/>
</dbReference>
<comment type="caution">
    <text evidence="9">The sequence shown here is derived from an EMBL/GenBank/DDBJ whole genome shotgun (WGS) entry which is preliminary data.</text>
</comment>
<feature type="transmembrane region" description="Helical" evidence="7">
    <location>
        <begin position="130"/>
        <end position="150"/>
    </location>
</feature>
<evidence type="ECO:0000313" key="9">
    <source>
        <dbReference type="EMBL" id="CAG9328334.1"/>
    </source>
</evidence>
<keyword evidence="2 7" id="KW-0808">Transferase</keyword>
<dbReference type="AlphaFoldDB" id="A0AAU9JK16"/>
<keyword evidence="10" id="KW-1185">Reference proteome</keyword>
<evidence type="ECO:0000256" key="4">
    <source>
        <dbReference type="ARBA" id="ARBA00022989"/>
    </source>
</evidence>
<dbReference type="Proteomes" id="UP001162131">
    <property type="component" value="Unassembled WGS sequence"/>
</dbReference>
<dbReference type="GO" id="GO:0016020">
    <property type="term" value="C:membrane"/>
    <property type="evidence" value="ECO:0007669"/>
    <property type="project" value="UniProtKB-SubCell"/>
</dbReference>
<gene>
    <name evidence="9" type="ORF">BSTOLATCC_MIC45788</name>
</gene>
<organism evidence="9 10">
    <name type="scientific">Blepharisma stoltei</name>
    <dbReference type="NCBI Taxonomy" id="1481888"/>
    <lineage>
        <taxon>Eukaryota</taxon>
        <taxon>Sar</taxon>
        <taxon>Alveolata</taxon>
        <taxon>Ciliophora</taxon>
        <taxon>Postciliodesmatophora</taxon>
        <taxon>Heterotrichea</taxon>
        <taxon>Heterotrichida</taxon>
        <taxon>Blepharismidae</taxon>
        <taxon>Blepharisma</taxon>
    </lineage>
</organism>
<dbReference type="PROSITE" id="PS50216">
    <property type="entry name" value="DHHC"/>
    <property type="match status" value="1"/>
</dbReference>
<evidence type="ECO:0000256" key="2">
    <source>
        <dbReference type="ARBA" id="ARBA00022679"/>
    </source>
</evidence>
<evidence type="ECO:0000313" key="10">
    <source>
        <dbReference type="Proteomes" id="UP001162131"/>
    </source>
</evidence>
<protein>
    <recommendedName>
        <fullName evidence="7">Palmitoyltransferase</fullName>
        <ecNumber evidence="7">2.3.1.225</ecNumber>
    </recommendedName>
</protein>
<dbReference type="EC" id="2.3.1.225" evidence="7"/>
<evidence type="ECO:0000256" key="7">
    <source>
        <dbReference type="RuleBase" id="RU079119"/>
    </source>
</evidence>
<comment type="subcellular location">
    <subcellularLocation>
        <location evidence="1">Membrane</location>
        <topology evidence="1">Multi-pass membrane protein</topology>
    </subcellularLocation>
</comment>
<evidence type="ECO:0000259" key="8">
    <source>
        <dbReference type="Pfam" id="PF01529"/>
    </source>
</evidence>
<dbReference type="GO" id="GO:0005794">
    <property type="term" value="C:Golgi apparatus"/>
    <property type="evidence" value="ECO:0007669"/>
    <property type="project" value="TreeGrafter"/>
</dbReference>
<feature type="transmembrane region" description="Helical" evidence="7">
    <location>
        <begin position="12"/>
        <end position="37"/>
    </location>
</feature>
<dbReference type="Pfam" id="PF01529">
    <property type="entry name" value="DHHC"/>
    <property type="match status" value="1"/>
</dbReference>
<keyword evidence="3 7" id="KW-0812">Transmembrane</keyword>
<dbReference type="GO" id="GO:0006612">
    <property type="term" value="P:protein targeting to membrane"/>
    <property type="evidence" value="ECO:0007669"/>
    <property type="project" value="TreeGrafter"/>
</dbReference>
<dbReference type="PANTHER" id="PTHR22883:SF203">
    <property type="entry name" value="PALMITOYLTRANSFERASE"/>
    <property type="match status" value="1"/>
</dbReference>
<keyword evidence="6 7" id="KW-0012">Acyltransferase</keyword>
<comment type="domain">
    <text evidence="7">The DHHC domain is required for palmitoyltransferase activity.</text>
</comment>
<accession>A0AAU9JK16</accession>
<comment type="similarity">
    <text evidence="7">Belongs to the DHHC palmitoyltransferase family.</text>
</comment>
<evidence type="ECO:0000256" key="5">
    <source>
        <dbReference type="ARBA" id="ARBA00023136"/>
    </source>
</evidence>
<evidence type="ECO:0000256" key="1">
    <source>
        <dbReference type="ARBA" id="ARBA00004141"/>
    </source>
</evidence>
<proteinExistence type="inferred from homology"/>
<name>A0AAU9JK16_9CILI</name>
<dbReference type="PANTHER" id="PTHR22883">
    <property type="entry name" value="ZINC FINGER DHHC DOMAIN CONTAINING PROTEIN"/>
    <property type="match status" value="1"/>
</dbReference>
<reference evidence="9" key="1">
    <citation type="submission" date="2021-09" db="EMBL/GenBank/DDBJ databases">
        <authorList>
            <consortium name="AG Swart"/>
            <person name="Singh M."/>
            <person name="Singh A."/>
            <person name="Seah K."/>
            <person name="Emmerich C."/>
        </authorList>
    </citation>
    <scope>NUCLEOTIDE SEQUENCE</scope>
    <source>
        <strain evidence="9">ATCC30299</strain>
    </source>
</reference>
<feature type="domain" description="Palmitoyltransferase DHHC" evidence="8">
    <location>
        <begin position="86"/>
        <end position="210"/>
    </location>
</feature>
<evidence type="ECO:0000256" key="3">
    <source>
        <dbReference type="ARBA" id="ARBA00022692"/>
    </source>
</evidence>